<sequence>MLEKLTLDVVAVDASDKEAVDNTMVNAVAADTEDVVVDCGDKVVVTYDSGNGGTGKNGQKHVAEEDPPATTPKVEKSSHGLAFSKHDLQEYIYSAGAAVFLGFGRMVDDETNILPASIFA</sequence>
<accession>A0A1D1W5Q0</accession>
<evidence type="ECO:0000313" key="2">
    <source>
        <dbReference type="EMBL" id="GAV08761.1"/>
    </source>
</evidence>
<keyword evidence="3" id="KW-1185">Reference proteome</keyword>
<name>A0A1D1W5Q0_RAMVA</name>
<evidence type="ECO:0000256" key="1">
    <source>
        <dbReference type="SAM" id="MobiDB-lite"/>
    </source>
</evidence>
<reference evidence="2 3" key="1">
    <citation type="journal article" date="2016" name="Nat. Commun.">
        <title>Extremotolerant tardigrade genome and improved radiotolerance of human cultured cells by tardigrade-unique protein.</title>
        <authorList>
            <person name="Hashimoto T."/>
            <person name="Horikawa D.D."/>
            <person name="Saito Y."/>
            <person name="Kuwahara H."/>
            <person name="Kozuka-Hata H."/>
            <person name="Shin-I T."/>
            <person name="Minakuchi Y."/>
            <person name="Ohishi K."/>
            <person name="Motoyama A."/>
            <person name="Aizu T."/>
            <person name="Enomoto A."/>
            <person name="Kondo K."/>
            <person name="Tanaka S."/>
            <person name="Hara Y."/>
            <person name="Koshikawa S."/>
            <person name="Sagara H."/>
            <person name="Miura T."/>
            <person name="Yokobori S."/>
            <person name="Miyagawa K."/>
            <person name="Suzuki Y."/>
            <person name="Kubo T."/>
            <person name="Oyama M."/>
            <person name="Kohara Y."/>
            <person name="Fujiyama A."/>
            <person name="Arakawa K."/>
            <person name="Katayama T."/>
            <person name="Toyoda A."/>
            <person name="Kunieda T."/>
        </authorList>
    </citation>
    <scope>NUCLEOTIDE SEQUENCE [LARGE SCALE GENOMIC DNA]</scope>
    <source>
        <strain evidence="2 3">YOKOZUNA-1</strain>
    </source>
</reference>
<protein>
    <submittedName>
        <fullName evidence="2">Uncharacterized protein</fullName>
    </submittedName>
</protein>
<feature type="region of interest" description="Disordered" evidence="1">
    <location>
        <begin position="48"/>
        <end position="75"/>
    </location>
</feature>
<dbReference type="AlphaFoldDB" id="A0A1D1W5Q0"/>
<proteinExistence type="predicted"/>
<dbReference type="EMBL" id="BDGG01000018">
    <property type="protein sequence ID" value="GAV08761.1"/>
    <property type="molecule type" value="Genomic_DNA"/>
</dbReference>
<comment type="caution">
    <text evidence="2">The sequence shown here is derived from an EMBL/GenBank/DDBJ whole genome shotgun (WGS) entry which is preliminary data.</text>
</comment>
<dbReference type="Proteomes" id="UP000186922">
    <property type="component" value="Unassembled WGS sequence"/>
</dbReference>
<organism evidence="2 3">
    <name type="scientific">Ramazzottius varieornatus</name>
    <name type="common">Water bear</name>
    <name type="synonym">Tardigrade</name>
    <dbReference type="NCBI Taxonomy" id="947166"/>
    <lineage>
        <taxon>Eukaryota</taxon>
        <taxon>Metazoa</taxon>
        <taxon>Ecdysozoa</taxon>
        <taxon>Tardigrada</taxon>
        <taxon>Eutardigrada</taxon>
        <taxon>Parachela</taxon>
        <taxon>Hypsibioidea</taxon>
        <taxon>Ramazzottiidae</taxon>
        <taxon>Ramazzottius</taxon>
    </lineage>
</organism>
<gene>
    <name evidence="2" type="primary">RvY_18408-1</name>
    <name evidence="2" type="synonym">RvY_18408.1</name>
    <name evidence="2" type="ORF">RvY_18408</name>
</gene>
<evidence type="ECO:0000313" key="3">
    <source>
        <dbReference type="Proteomes" id="UP000186922"/>
    </source>
</evidence>